<keyword evidence="3" id="KW-1185">Reference proteome</keyword>
<name>A0A0F0H9W9_LENAE</name>
<accession>A0A0F0H9W9</accession>
<protein>
    <recommendedName>
        <fullName evidence="1">Carrier domain-containing protein</fullName>
    </recommendedName>
</protein>
<gene>
    <name evidence="2" type="ORF">UK23_05885</name>
</gene>
<dbReference type="RefSeq" id="WP_045310340.1">
    <property type="nucleotide sequence ID" value="NZ_JYJG01000029.1"/>
</dbReference>
<sequence>MSDEYHRDVLDKLTELVRDEFLEGNDEELTATTPLMEWGILKSIETTRLVTYVRTEFGVRVPPAQVTTENFRDLESIAGLVTALRG</sequence>
<dbReference type="AlphaFoldDB" id="A0A0F0H9W9"/>
<proteinExistence type="predicted"/>
<organism evidence="2 3">
    <name type="scientific">Lentzea aerocolonigenes</name>
    <name type="common">Lechevalieria aerocolonigenes</name>
    <name type="synonym">Saccharothrix aerocolonigenes</name>
    <dbReference type="NCBI Taxonomy" id="68170"/>
    <lineage>
        <taxon>Bacteria</taxon>
        <taxon>Bacillati</taxon>
        <taxon>Actinomycetota</taxon>
        <taxon>Actinomycetes</taxon>
        <taxon>Pseudonocardiales</taxon>
        <taxon>Pseudonocardiaceae</taxon>
        <taxon>Lentzea</taxon>
    </lineage>
</organism>
<dbReference type="Pfam" id="PF00550">
    <property type="entry name" value="PP-binding"/>
    <property type="match status" value="1"/>
</dbReference>
<evidence type="ECO:0000313" key="2">
    <source>
        <dbReference type="EMBL" id="KJK51656.1"/>
    </source>
</evidence>
<dbReference type="PROSITE" id="PS50075">
    <property type="entry name" value="CARRIER"/>
    <property type="match status" value="1"/>
</dbReference>
<dbReference type="Proteomes" id="UP000033393">
    <property type="component" value="Unassembled WGS sequence"/>
</dbReference>
<dbReference type="InterPro" id="IPR036736">
    <property type="entry name" value="ACP-like_sf"/>
</dbReference>
<feature type="domain" description="Carrier" evidence="1">
    <location>
        <begin position="7"/>
        <end position="85"/>
    </location>
</feature>
<dbReference type="InterPro" id="IPR009081">
    <property type="entry name" value="PP-bd_ACP"/>
</dbReference>
<dbReference type="Gene3D" id="1.10.1200.10">
    <property type="entry name" value="ACP-like"/>
    <property type="match status" value="1"/>
</dbReference>
<dbReference type="SUPFAM" id="SSF47336">
    <property type="entry name" value="ACP-like"/>
    <property type="match status" value="1"/>
</dbReference>
<dbReference type="EMBL" id="JYJG01000029">
    <property type="protein sequence ID" value="KJK51656.1"/>
    <property type="molecule type" value="Genomic_DNA"/>
</dbReference>
<reference evidence="2 3" key="1">
    <citation type="submission" date="2015-02" db="EMBL/GenBank/DDBJ databases">
        <authorList>
            <person name="Ju K.-S."/>
            <person name="Doroghazi J.R."/>
            <person name="Metcalf W."/>
        </authorList>
    </citation>
    <scope>NUCLEOTIDE SEQUENCE [LARGE SCALE GENOMIC DNA]</scope>
    <source>
        <strain evidence="2 3">NRRL B-16140</strain>
    </source>
</reference>
<evidence type="ECO:0000259" key="1">
    <source>
        <dbReference type="PROSITE" id="PS50075"/>
    </source>
</evidence>
<dbReference type="PATRIC" id="fig|68170.10.peg.6742"/>
<evidence type="ECO:0000313" key="3">
    <source>
        <dbReference type="Proteomes" id="UP000033393"/>
    </source>
</evidence>
<comment type="caution">
    <text evidence="2">The sequence shown here is derived from an EMBL/GenBank/DDBJ whole genome shotgun (WGS) entry which is preliminary data.</text>
</comment>